<dbReference type="Pfam" id="PF22468">
    <property type="entry name" value="ACT_9"/>
    <property type="match status" value="1"/>
</dbReference>
<accession>S7TRJ1</accession>
<dbReference type="OrthoDB" id="9799110at2"/>
<dbReference type="InterPro" id="IPR036393">
    <property type="entry name" value="AceGlu_kinase-like_sf"/>
</dbReference>
<dbReference type="InterPro" id="IPR001341">
    <property type="entry name" value="Asp_kinase"/>
</dbReference>
<keyword evidence="6 8" id="KW-0067">ATP-binding</keyword>
<dbReference type="PIRSF" id="PIRSF000726">
    <property type="entry name" value="Asp_kin"/>
    <property type="match status" value="1"/>
</dbReference>
<dbReference type="InterPro" id="IPR045865">
    <property type="entry name" value="ACT-like_dom_sf"/>
</dbReference>
<evidence type="ECO:0000256" key="5">
    <source>
        <dbReference type="ARBA" id="ARBA00022777"/>
    </source>
</evidence>
<dbReference type="UniPathway" id="UPA00050">
    <property type="reaction ID" value="UER00461"/>
</dbReference>
<evidence type="ECO:0000256" key="4">
    <source>
        <dbReference type="ARBA" id="ARBA00022741"/>
    </source>
</evidence>
<dbReference type="InterPro" id="IPR002912">
    <property type="entry name" value="ACT_dom"/>
</dbReference>
<keyword evidence="13" id="KW-1185">Reference proteome</keyword>
<dbReference type="GO" id="GO:0005829">
    <property type="term" value="C:cytosol"/>
    <property type="evidence" value="ECO:0007669"/>
    <property type="project" value="TreeGrafter"/>
</dbReference>
<evidence type="ECO:0000256" key="1">
    <source>
        <dbReference type="ARBA" id="ARBA00004766"/>
    </source>
</evidence>
<dbReference type="GO" id="GO:0005524">
    <property type="term" value="F:ATP binding"/>
    <property type="evidence" value="ECO:0007669"/>
    <property type="project" value="UniProtKB-KW"/>
</dbReference>
<feature type="binding site" evidence="8">
    <location>
        <position position="239"/>
    </location>
    <ligand>
        <name>ATP</name>
        <dbReference type="ChEBI" id="CHEBI:30616"/>
    </ligand>
</feature>
<dbReference type="Gene3D" id="3.30.70.260">
    <property type="match status" value="2"/>
</dbReference>
<evidence type="ECO:0000256" key="9">
    <source>
        <dbReference type="RuleBase" id="RU003448"/>
    </source>
</evidence>
<feature type="domain" description="ACT" evidence="11">
    <location>
        <begin position="395"/>
        <end position="461"/>
    </location>
</feature>
<comment type="caution">
    <text evidence="12">The sequence shown here is derived from an EMBL/GenBank/DDBJ whole genome shotgun (WGS) entry which is preliminary data.</text>
</comment>
<evidence type="ECO:0000256" key="10">
    <source>
        <dbReference type="RuleBase" id="RU004249"/>
    </source>
</evidence>
<reference evidence="12 13" key="1">
    <citation type="journal article" date="2013" name="Genome Announc.">
        <title>Draft genome sequences for three mercury-methylating, sulfate-reducing bacteria.</title>
        <authorList>
            <person name="Brown S.D."/>
            <person name="Hurt R.A.Jr."/>
            <person name="Gilmour C.C."/>
            <person name="Elias D.A."/>
        </authorList>
    </citation>
    <scope>NUCLEOTIDE SEQUENCE [LARGE SCALE GENOMIC DNA]</scope>
    <source>
        <strain evidence="12 13">DSM 2059</strain>
    </source>
</reference>
<evidence type="ECO:0000256" key="2">
    <source>
        <dbReference type="ARBA" id="ARBA00010122"/>
    </source>
</evidence>
<keyword evidence="3 9" id="KW-0808">Transferase</keyword>
<dbReference type="InterPro" id="IPR054352">
    <property type="entry name" value="ACT_Aspartokinase"/>
</dbReference>
<comment type="pathway">
    <text evidence="1 10">Amino-acid biosynthesis; L-lysine biosynthesis via DAP pathway; (S)-tetrahydrodipicolinate from L-aspartate: step 1/4.</text>
</comment>
<organism evidence="12 13">
    <name type="scientific">Desulfococcus multivorans DSM 2059</name>
    <dbReference type="NCBI Taxonomy" id="1121405"/>
    <lineage>
        <taxon>Bacteria</taxon>
        <taxon>Pseudomonadati</taxon>
        <taxon>Thermodesulfobacteriota</taxon>
        <taxon>Desulfobacteria</taxon>
        <taxon>Desulfobacterales</taxon>
        <taxon>Desulfococcaceae</taxon>
        <taxon>Desulfococcus</taxon>
    </lineage>
</organism>
<keyword evidence="4 8" id="KW-0547">Nucleotide-binding</keyword>
<dbReference type="InterPro" id="IPR005260">
    <property type="entry name" value="Asp_kin_monofn"/>
</dbReference>
<dbReference type="Pfam" id="PF00696">
    <property type="entry name" value="AA_kinase"/>
    <property type="match status" value="1"/>
</dbReference>
<dbReference type="CDD" id="cd04892">
    <property type="entry name" value="ACT_AK-like_2"/>
    <property type="match status" value="1"/>
</dbReference>
<dbReference type="eggNOG" id="COG0527">
    <property type="taxonomic scope" value="Bacteria"/>
</dbReference>
<dbReference type="GO" id="GO:0009089">
    <property type="term" value="P:lysine biosynthetic process via diaminopimelate"/>
    <property type="evidence" value="ECO:0007669"/>
    <property type="project" value="UniProtKB-UniPathway"/>
</dbReference>
<gene>
    <name evidence="12" type="ORF">dsmv_2622</name>
</gene>
<dbReference type="PATRIC" id="fig|1121405.3.peg.2271"/>
<protein>
    <recommendedName>
        <fullName evidence="9">Aspartokinase</fullName>
        <ecNumber evidence="9">2.7.2.4</ecNumber>
    </recommendedName>
</protein>
<dbReference type="RefSeq" id="WP_020877379.1">
    <property type="nucleotide sequence ID" value="NZ_ATHJ01000090.1"/>
</dbReference>
<dbReference type="STRING" id="897.B2D07_03685"/>
<feature type="binding site" evidence="8">
    <location>
        <position position="124"/>
    </location>
    <ligand>
        <name>substrate</name>
    </ligand>
</feature>
<evidence type="ECO:0000313" key="13">
    <source>
        <dbReference type="Proteomes" id="UP000014977"/>
    </source>
</evidence>
<dbReference type="InterPro" id="IPR001048">
    <property type="entry name" value="Asp/Glu/Uridylate_kinase"/>
</dbReference>
<dbReference type="UniPathway" id="UPA00034">
    <property type="reaction ID" value="UER00015"/>
</dbReference>
<dbReference type="GO" id="GO:0009090">
    <property type="term" value="P:homoserine biosynthetic process"/>
    <property type="evidence" value="ECO:0007669"/>
    <property type="project" value="TreeGrafter"/>
</dbReference>
<comment type="pathway">
    <text evidence="10">Amino-acid biosynthesis; L-methionine biosynthesis via de novo pathway; L-homoserine from L-aspartate: step 1/3.</text>
</comment>
<evidence type="ECO:0000259" key="11">
    <source>
        <dbReference type="PROSITE" id="PS51671"/>
    </source>
</evidence>
<keyword evidence="5 9" id="KW-0418">Kinase</keyword>
<dbReference type="SUPFAM" id="SSF55021">
    <property type="entry name" value="ACT-like"/>
    <property type="match status" value="2"/>
</dbReference>
<evidence type="ECO:0000256" key="8">
    <source>
        <dbReference type="PIRSR" id="PIRSR000726-1"/>
    </source>
</evidence>
<evidence type="ECO:0000256" key="6">
    <source>
        <dbReference type="ARBA" id="ARBA00022840"/>
    </source>
</evidence>
<proteinExistence type="inferred from homology"/>
<comment type="similarity">
    <text evidence="2 9">Belongs to the aspartokinase family.</text>
</comment>
<dbReference type="UniPathway" id="UPA00051">
    <property type="reaction ID" value="UER00462"/>
</dbReference>
<dbReference type="SUPFAM" id="SSF53633">
    <property type="entry name" value="Carbamate kinase-like"/>
    <property type="match status" value="1"/>
</dbReference>
<evidence type="ECO:0000256" key="3">
    <source>
        <dbReference type="ARBA" id="ARBA00022679"/>
    </source>
</evidence>
<evidence type="ECO:0000256" key="7">
    <source>
        <dbReference type="ARBA" id="ARBA00047872"/>
    </source>
</evidence>
<dbReference type="GO" id="GO:0009088">
    <property type="term" value="P:threonine biosynthetic process"/>
    <property type="evidence" value="ECO:0007669"/>
    <property type="project" value="UniProtKB-UniPathway"/>
</dbReference>
<dbReference type="EMBL" id="ATHJ01000090">
    <property type="protein sequence ID" value="EPR39280.1"/>
    <property type="molecule type" value="Genomic_DNA"/>
</dbReference>
<dbReference type="PROSITE" id="PS51671">
    <property type="entry name" value="ACT"/>
    <property type="match status" value="1"/>
</dbReference>
<dbReference type="Proteomes" id="UP000014977">
    <property type="component" value="Unassembled WGS sequence"/>
</dbReference>
<dbReference type="Gene3D" id="3.40.1160.10">
    <property type="entry name" value="Acetylglutamate kinase-like"/>
    <property type="match status" value="1"/>
</dbReference>
<name>S7TRJ1_DESML</name>
<dbReference type="EC" id="2.7.2.4" evidence="9"/>
<sequence>MKVIKVGGGCLHGKETIQQIVDLITERGKGQVFVVSALYGVTDLLIQGMGRALKNEEHIPGIMADIKSRHQLVARHVIGRPTELKTFNKEFGNSLRRLERFYYGLNFTGEITPRLTDAVTSFGERFSAQLLAAALRSRGVSATCRMPHQVGLITDGKYGDATANIPRTEQNFREHLVPLLARDVVLFFPGFFGVSDTGHITTFGRGGSDYAAAVAAAALNAEVLEIWKDTEGFMSADPRLVSEATLIPTLSYEEAAELAYFGAKILHPRTVEPVRKKRIRIAIKNTLNPDGPGSLITARSPRPASVIKSVAYDADIAVLKVYASGVGARRGILGEVATAVSAKGINIKSVVTSQTCISLLLSRKDVDAAREALMDIAPRPFRQIDRLDGVALIGIVGDGIQKRPGIAARCFTAVADCRVNVEMISFGPSRAALYFLVAEKDLESGVNAIHSSFFSSPRCGRLE</sequence>
<dbReference type="PANTHER" id="PTHR21499:SF59">
    <property type="entry name" value="ASPARTOKINASE"/>
    <property type="match status" value="1"/>
</dbReference>
<dbReference type="NCBIfam" id="TIGR00657">
    <property type="entry name" value="asp_kinases"/>
    <property type="match status" value="1"/>
</dbReference>
<dbReference type="AlphaFoldDB" id="S7TRJ1"/>
<evidence type="ECO:0000313" key="12">
    <source>
        <dbReference type="EMBL" id="EPR39280.1"/>
    </source>
</evidence>
<comment type="pathway">
    <text evidence="10">Amino-acid biosynthesis; L-threonine biosynthesis; L-threonine from L-aspartate: step 1/5.</text>
</comment>
<dbReference type="PANTHER" id="PTHR21499">
    <property type="entry name" value="ASPARTATE KINASE"/>
    <property type="match status" value="1"/>
</dbReference>
<dbReference type="GO" id="GO:0004072">
    <property type="term" value="F:aspartate kinase activity"/>
    <property type="evidence" value="ECO:0007669"/>
    <property type="project" value="UniProtKB-EC"/>
</dbReference>
<comment type="catalytic activity">
    <reaction evidence="7 9">
        <text>L-aspartate + ATP = 4-phospho-L-aspartate + ADP</text>
        <dbReference type="Rhea" id="RHEA:23776"/>
        <dbReference type="ChEBI" id="CHEBI:29991"/>
        <dbReference type="ChEBI" id="CHEBI:30616"/>
        <dbReference type="ChEBI" id="CHEBI:57535"/>
        <dbReference type="ChEBI" id="CHEBI:456216"/>
        <dbReference type="EC" id="2.7.2.4"/>
    </reaction>
</comment>
<keyword evidence="10" id="KW-0028">Amino-acid biosynthesis</keyword>